<dbReference type="GO" id="GO:0012505">
    <property type="term" value="C:endomembrane system"/>
    <property type="evidence" value="ECO:0007669"/>
    <property type="project" value="UniProtKB-SubCell"/>
</dbReference>
<feature type="chain" id="PRO_5003192934" description="CWH43-like N-terminal domain-containing protein" evidence="7">
    <location>
        <begin position="31"/>
        <end position="296"/>
    </location>
</feature>
<evidence type="ECO:0000256" key="4">
    <source>
        <dbReference type="ARBA" id="ARBA00022989"/>
    </source>
</evidence>
<evidence type="ECO:0000256" key="2">
    <source>
        <dbReference type="ARBA" id="ARBA00006565"/>
    </source>
</evidence>
<feature type="transmembrane region" description="Helical" evidence="6">
    <location>
        <begin position="119"/>
        <end position="137"/>
    </location>
</feature>
<dbReference type="Pfam" id="PF10277">
    <property type="entry name" value="Frag1"/>
    <property type="match status" value="1"/>
</dbReference>
<sequence>MMIGVSKWALLPSLYMLWFLIMLIILLVQAKSSCHVEELWWPFISHLGTRDPEDKVFTATFSISGLLAMTTMIIAYKFFDSCNPKDSSRTNKIGLFIGLAGAFFKLMVGGYSVYTAPSLHFICAGLAFFLGTVYCNIMTVVTKRYIQQNLNTKCSWVYYFRLTLCIMLGIGFIIGFSLHNITSQMPEFWEAPEIDLRSLGRPECSQFADELEQESSKVWAPRIHSQEYLTLTFIGSITEWVMGLGFISYLGSFAIEFARIKKLDMIVECHDLEEKFSSIDQPSWSAIHKPTELPNL</sequence>
<feature type="transmembrane region" description="Helical" evidence="6">
    <location>
        <begin position="56"/>
        <end position="79"/>
    </location>
</feature>
<evidence type="ECO:0000259" key="8">
    <source>
        <dbReference type="Pfam" id="PF10277"/>
    </source>
</evidence>
<feature type="domain" description="CWH43-like N-terminal" evidence="8">
    <location>
        <begin position="8"/>
        <end position="258"/>
    </location>
</feature>
<evidence type="ECO:0000256" key="6">
    <source>
        <dbReference type="SAM" id="Phobius"/>
    </source>
</evidence>
<keyword evidence="5 6" id="KW-0472">Membrane</keyword>
<protein>
    <recommendedName>
        <fullName evidence="8">CWH43-like N-terminal domain-containing protein</fullName>
    </recommendedName>
</protein>
<dbReference type="InterPro" id="IPR019402">
    <property type="entry name" value="CWH43_N"/>
</dbReference>
<keyword evidence="3 6" id="KW-0812">Transmembrane</keyword>
<keyword evidence="10" id="KW-1185">Reference proteome</keyword>
<evidence type="ECO:0000256" key="1">
    <source>
        <dbReference type="ARBA" id="ARBA00004127"/>
    </source>
</evidence>
<dbReference type="PANTHER" id="PTHR21324:SF2">
    <property type="entry name" value="EG:22E5.9 PROTEIN"/>
    <property type="match status" value="1"/>
</dbReference>
<name>E4XHS1_OIKDI</name>
<evidence type="ECO:0000313" key="9">
    <source>
        <dbReference type="EMBL" id="CBY19629.1"/>
    </source>
</evidence>
<dbReference type="EMBL" id="FN653052">
    <property type="protein sequence ID" value="CBY19629.1"/>
    <property type="molecule type" value="Genomic_DNA"/>
</dbReference>
<comment type="similarity">
    <text evidence="2">Belongs to the DRAM/TMEM150 family.</text>
</comment>
<accession>E4XHS1</accession>
<keyword evidence="7" id="KW-0732">Signal</keyword>
<dbReference type="AlphaFoldDB" id="E4XHS1"/>
<evidence type="ECO:0000313" key="10">
    <source>
        <dbReference type="Proteomes" id="UP000001307"/>
    </source>
</evidence>
<proteinExistence type="inferred from homology"/>
<dbReference type="Proteomes" id="UP000001307">
    <property type="component" value="Unassembled WGS sequence"/>
</dbReference>
<feature type="transmembrane region" description="Helical" evidence="6">
    <location>
        <begin position="228"/>
        <end position="255"/>
    </location>
</feature>
<gene>
    <name evidence="9" type="ORF">GSOID_T00011054001</name>
</gene>
<dbReference type="PANTHER" id="PTHR21324">
    <property type="entry name" value="FASTING-INDUCIBLE INTEGRAL MEMBRANE PROTEIN TM6P1-RELATED"/>
    <property type="match status" value="1"/>
</dbReference>
<evidence type="ECO:0000256" key="5">
    <source>
        <dbReference type="ARBA" id="ARBA00023136"/>
    </source>
</evidence>
<evidence type="ECO:0000256" key="7">
    <source>
        <dbReference type="SAM" id="SignalP"/>
    </source>
</evidence>
<keyword evidence="4 6" id="KW-1133">Transmembrane helix</keyword>
<feature type="transmembrane region" description="Helical" evidence="6">
    <location>
        <begin position="158"/>
        <end position="178"/>
    </location>
</feature>
<feature type="signal peptide" evidence="7">
    <location>
        <begin position="1"/>
        <end position="30"/>
    </location>
</feature>
<feature type="transmembrane region" description="Helical" evidence="6">
    <location>
        <begin position="91"/>
        <end position="113"/>
    </location>
</feature>
<dbReference type="InParanoid" id="E4XHS1"/>
<evidence type="ECO:0000256" key="3">
    <source>
        <dbReference type="ARBA" id="ARBA00022692"/>
    </source>
</evidence>
<reference evidence="9" key="1">
    <citation type="journal article" date="2010" name="Science">
        <title>Plasticity of animal genome architecture unmasked by rapid evolution of a pelagic tunicate.</title>
        <authorList>
            <person name="Denoeud F."/>
            <person name="Henriet S."/>
            <person name="Mungpakdee S."/>
            <person name="Aury J.M."/>
            <person name="Da Silva C."/>
            <person name="Brinkmann H."/>
            <person name="Mikhaleva J."/>
            <person name="Olsen L.C."/>
            <person name="Jubin C."/>
            <person name="Canestro C."/>
            <person name="Bouquet J.M."/>
            <person name="Danks G."/>
            <person name="Poulain J."/>
            <person name="Campsteijn C."/>
            <person name="Adamski M."/>
            <person name="Cross I."/>
            <person name="Yadetie F."/>
            <person name="Muffato M."/>
            <person name="Louis A."/>
            <person name="Butcher S."/>
            <person name="Tsagkogeorga G."/>
            <person name="Konrad A."/>
            <person name="Singh S."/>
            <person name="Jensen M.F."/>
            <person name="Cong E.H."/>
            <person name="Eikeseth-Otteraa H."/>
            <person name="Noel B."/>
            <person name="Anthouard V."/>
            <person name="Porcel B.M."/>
            <person name="Kachouri-Lafond R."/>
            <person name="Nishino A."/>
            <person name="Ugolini M."/>
            <person name="Chourrout P."/>
            <person name="Nishida H."/>
            <person name="Aasland R."/>
            <person name="Huzurbazar S."/>
            <person name="Westhof E."/>
            <person name="Delsuc F."/>
            <person name="Lehrach H."/>
            <person name="Reinhardt R."/>
            <person name="Weissenbach J."/>
            <person name="Roy S.W."/>
            <person name="Artiguenave F."/>
            <person name="Postlethwait J.H."/>
            <person name="Manak J.R."/>
            <person name="Thompson E.M."/>
            <person name="Jaillon O."/>
            <person name="Du Pasquier L."/>
            <person name="Boudinot P."/>
            <person name="Liberles D.A."/>
            <person name="Volff J.N."/>
            <person name="Philippe H."/>
            <person name="Lenhard B."/>
            <person name="Roest Crollius H."/>
            <person name="Wincker P."/>
            <person name="Chourrout D."/>
        </authorList>
    </citation>
    <scope>NUCLEOTIDE SEQUENCE [LARGE SCALE GENOMIC DNA]</scope>
</reference>
<dbReference type="OrthoDB" id="191706at2759"/>
<dbReference type="InterPro" id="IPR050911">
    <property type="entry name" value="DRAM/TMEM150_Autophagy_Mod"/>
</dbReference>
<organism evidence="9">
    <name type="scientific">Oikopleura dioica</name>
    <name type="common">Tunicate</name>
    <dbReference type="NCBI Taxonomy" id="34765"/>
    <lineage>
        <taxon>Eukaryota</taxon>
        <taxon>Metazoa</taxon>
        <taxon>Chordata</taxon>
        <taxon>Tunicata</taxon>
        <taxon>Appendicularia</taxon>
        <taxon>Copelata</taxon>
        <taxon>Oikopleuridae</taxon>
        <taxon>Oikopleura</taxon>
    </lineage>
</organism>
<comment type="subcellular location">
    <subcellularLocation>
        <location evidence="1">Endomembrane system</location>
        <topology evidence="1">Multi-pass membrane protein</topology>
    </subcellularLocation>
</comment>